<keyword evidence="12" id="KW-1185">Reference proteome</keyword>
<dbReference type="InterPro" id="IPR041846">
    <property type="entry name" value="ENL_dom"/>
</dbReference>
<dbReference type="FunFam" id="2.60.40.420:FF:000010">
    <property type="entry name" value="Early nodulin-like protein 1"/>
    <property type="match status" value="1"/>
</dbReference>
<dbReference type="PROSITE" id="PS51485">
    <property type="entry name" value="PHYTOCYANIN"/>
    <property type="match status" value="1"/>
</dbReference>
<dbReference type="Gene3D" id="2.60.40.420">
    <property type="entry name" value="Cupredoxins - blue copper proteins"/>
    <property type="match status" value="1"/>
</dbReference>
<keyword evidence="4" id="KW-0732">Signal</keyword>
<dbReference type="Proteomes" id="UP001234989">
    <property type="component" value="Chromosome 12"/>
</dbReference>
<feature type="domain" description="Phytocyanin" evidence="10">
    <location>
        <begin position="10"/>
        <end position="111"/>
    </location>
</feature>
<dbReference type="GO" id="GO:0009055">
    <property type="term" value="F:electron transfer activity"/>
    <property type="evidence" value="ECO:0007669"/>
    <property type="project" value="InterPro"/>
</dbReference>
<evidence type="ECO:0000256" key="3">
    <source>
        <dbReference type="ARBA" id="ARBA00022622"/>
    </source>
</evidence>
<keyword evidence="3" id="KW-0336">GPI-anchor</keyword>
<evidence type="ECO:0000256" key="5">
    <source>
        <dbReference type="ARBA" id="ARBA00023136"/>
    </source>
</evidence>
<dbReference type="InterPro" id="IPR003245">
    <property type="entry name" value="Phytocyanin_dom"/>
</dbReference>
<dbReference type="CDD" id="cd11019">
    <property type="entry name" value="OsENODL1_like"/>
    <property type="match status" value="1"/>
</dbReference>
<evidence type="ECO:0000256" key="1">
    <source>
        <dbReference type="ARBA" id="ARBA00004609"/>
    </source>
</evidence>
<evidence type="ECO:0000256" key="4">
    <source>
        <dbReference type="ARBA" id="ARBA00022729"/>
    </source>
</evidence>
<sequence length="200" mass="21916">MCGSFCEANHTFYAGGESGWVLNPSEPYSHWAERNRFQVNDTIVFKFELGSNSALFVYKEDYYNCNKEDPIVILDHGDSRFTFNGPGTFSFISGHEDNCEKGQKLMIVVLSPNHTKAQEAQTSLSPTPAESIGPVLLPAPTPAKSGAPAGRVFENREENSKLEMLEGAKSMDAGAATIASSYHFASDLPIEVATQEKEKK</sequence>
<evidence type="ECO:0000313" key="12">
    <source>
        <dbReference type="Proteomes" id="UP001234989"/>
    </source>
</evidence>
<dbReference type="InterPro" id="IPR008972">
    <property type="entry name" value="Cupredoxin"/>
</dbReference>
<evidence type="ECO:0000256" key="8">
    <source>
        <dbReference type="ARBA" id="ARBA00023288"/>
    </source>
</evidence>
<protein>
    <recommendedName>
        <fullName evidence="10">Phytocyanin domain-containing protein</fullName>
    </recommendedName>
</protein>
<dbReference type="PANTHER" id="PTHR33021:SF478">
    <property type="entry name" value="EARLY NODULIN-LIKE PROTEIN 1"/>
    <property type="match status" value="1"/>
</dbReference>
<evidence type="ECO:0000256" key="2">
    <source>
        <dbReference type="ARBA" id="ARBA00022475"/>
    </source>
</evidence>
<gene>
    <name evidence="11" type="ORF">MTR67_053115</name>
</gene>
<evidence type="ECO:0000313" key="11">
    <source>
        <dbReference type="EMBL" id="WMV59730.1"/>
    </source>
</evidence>
<comment type="similarity">
    <text evidence="9">Belongs to the early nodulin-like (ENODL) family.</text>
</comment>
<evidence type="ECO:0000256" key="7">
    <source>
        <dbReference type="ARBA" id="ARBA00023180"/>
    </source>
</evidence>
<evidence type="ECO:0000259" key="10">
    <source>
        <dbReference type="PROSITE" id="PS51485"/>
    </source>
</evidence>
<dbReference type="InterPro" id="IPR039391">
    <property type="entry name" value="Phytocyanin-like"/>
</dbReference>
<evidence type="ECO:0000256" key="6">
    <source>
        <dbReference type="ARBA" id="ARBA00023157"/>
    </source>
</evidence>
<keyword evidence="2" id="KW-1003">Cell membrane</keyword>
<proteinExistence type="inferred from homology"/>
<keyword evidence="7" id="KW-0325">Glycoprotein</keyword>
<comment type="subcellular location">
    <subcellularLocation>
        <location evidence="1">Cell membrane</location>
        <topology evidence="1">Lipid-anchor</topology>
        <topology evidence="1">GPI-anchor</topology>
    </subcellularLocation>
</comment>
<organism evidence="11 12">
    <name type="scientific">Solanum verrucosum</name>
    <dbReference type="NCBI Taxonomy" id="315347"/>
    <lineage>
        <taxon>Eukaryota</taxon>
        <taxon>Viridiplantae</taxon>
        <taxon>Streptophyta</taxon>
        <taxon>Embryophyta</taxon>
        <taxon>Tracheophyta</taxon>
        <taxon>Spermatophyta</taxon>
        <taxon>Magnoliopsida</taxon>
        <taxon>eudicotyledons</taxon>
        <taxon>Gunneridae</taxon>
        <taxon>Pentapetalae</taxon>
        <taxon>asterids</taxon>
        <taxon>lamiids</taxon>
        <taxon>Solanales</taxon>
        <taxon>Solanaceae</taxon>
        <taxon>Solanoideae</taxon>
        <taxon>Solaneae</taxon>
        <taxon>Solanum</taxon>
    </lineage>
</organism>
<dbReference type="SUPFAM" id="SSF49503">
    <property type="entry name" value="Cupredoxins"/>
    <property type="match status" value="1"/>
</dbReference>
<reference evidence="11" key="1">
    <citation type="submission" date="2023-08" db="EMBL/GenBank/DDBJ databases">
        <title>A de novo genome assembly of Solanum verrucosum Schlechtendal, a Mexican diploid species geographically isolated from the other diploid A-genome species in potato relatives.</title>
        <authorList>
            <person name="Hosaka K."/>
        </authorList>
    </citation>
    <scope>NUCLEOTIDE SEQUENCE</scope>
    <source>
        <tissue evidence="11">Young leaves</tissue>
    </source>
</reference>
<name>A0AAF0V845_SOLVR</name>
<dbReference type="Pfam" id="PF02298">
    <property type="entry name" value="Cu_bind_like"/>
    <property type="match status" value="1"/>
</dbReference>
<evidence type="ECO:0000256" key="9">
    <source>
        <dbReference type="ARBA" id="ARBA00035011"/>
    </source>
</evidence>
<dbReference type="GO" id="GO:0005886">
    <property type="term" value="C:plasma membrane"/>
    <property type="evidence" value="ECO:0007669"/>
    <property type="project" value="UniProtKB-SubCell"/>
</dbReference>
<accession>A0AAF0V845</accession>
<keyword evidence="8" id="KW-0449">Lipoprotein</keyword>
<dbReference type="GO" id="GO:0098552">
    <property type="term" value="C:side of membrane"/>
    <property type="evidence" value="ECO:0007669"/>
    <property type="project" value="UniProtKB-KW"/>
</dbReference>
<keyword evidence="5" id="KW-0472">Membrane</keyword>
<dbReference type="PANTHER" id="PTHR33021">
    <property type="entry name" value="BLUE COPPER PROTEIN"/>
    <property type="match status" value="1"/>
</dbReference>
<keyword evidence="6" id="KW-1015">Disulfide bond</keyword>
<dbReference type="EMBL" id="CP133623">
    <property type="protein sequence ID" value="WMV59730.1"/>
    <property type="molecule type" value="Genomic_DNA"/>
</dbReference>
<dbReference type="AlphaFoldDB" id="A0AAF0V845"/>